<dbReference type="SUPFAM" id="SSF58104">
    <property type="entry name" value="Methyl-accepting chemotaxis protein (MCP) signaling domain"/>
    <property type="match status" value="1"/>
</dbReference>
<dbReference type="Pfam" id="PF00015">
    <property type="entry name" value="MCPsignal"/>
    <property type="match status" value="1"/>
</dbReference>
<feature type="domain" description="HAMP" evidence="12">
    <location>
        <begin position="299"/>
        <end position="356"/>
    </location>
</feature>
<dbReference type="InterPro" id="IPR033479">
    <property type="entry name" value="dCache_1"/>
</dbReference>
<dbReference type="SMART" id="SM00283">
    <property type="entry name" value="MA"/>
    <property type="match status" value="1"/>
</dbReference>
<evidence type="ECO:0000256" key="7">
    <source>
        <dbReference type="ARBA" id="ARBA00023224"/>
    </source>
</evidence>
<dbReference type="AlphaFoldDB" id="A0A8J8M7G3"/>
<keyword evidence="2" id="KW-1003">Cell membrane</keyword>
<dbReference type="EMBL" id="CP058561">
    <property type="protein sequence ID" value="QUH27540.1"/>
    <property type="molecule type" value="Genomic_DNA"/>
</dbReference>
<name>A0A8J8M7G3_9FIRM</name>
<dbReference type="PANTHER" id="PTHR32089">
    <property type="entry name" value="METHYL-ACCEPTING CHEMOTAXIS PROTEIN MCPB"/>
    <property type="match status" value="1"/>
</dbReference>
<dbReference type="InterPro" id="IPR004089">
    <property type="entry name" value="MCPsignal_dom"/>
</dbReference>
<dbReference type="Pfam" id="PF02743">
    <property type="entry name" value="dCache_1"/>
    <property type="match status" value="1"/>
</dbReference>
<protein>
    <submittedName>
        <fullName evidence="13">Methyl-accepting chemotaxis protein</fullName>
    </submittedName>
</protein>
<keyword evidence="5 10" id="KW-1133">Transmembrane helix</keyword>
<evidence type="ECO:0000256" key="5">
    <source>
        <dbReference type="ARBA" id="ARBA00022989"/>
    </source>
</evidence>
<dbReference type="PROSITE" id="PS50111">
    <property type="entry name" value="CHEMOTAXIS_TRANSDUC_2"/>
    <property type="match status" value="1"/>
</dbReference>
<dbReference type="PANTHER" id="PTHR32089:SF112">
    <property type="entry name" value="LYSOZYME-LIKE PROTEIN-RELATED"/>
    <property type="match status" value="1"/>
</dbReference>
<gene>
    <name evidence="13" type="ORF">HYG85_00835</name>
</gene>
<keyword evidence="14" id="KW-1185">Reference proteome</keyword>
<evidence type="ECO:0000256" key="9">
    <source>
        <dbReference type="PROSITE-ProRule" id="PRU00284"/>
    </source>
</evidence>
<evidence type="ECO:0000256" key="10">
    <source>
        <dbReference type="SAM" id="Phobius"/>
    </source>
</evidence>
<evidence type="ECO:0000256" key="1">
    <source>
        <dbReference type="ARBA" id="ARBA00004651"/>
    </source>
</evidence>
<dbReference type="Gene3D" id="3.30.450.20">
    <property type="entry name" value="PAS domain"/>
    <property type="match status" value="1"/>
</dbReference>
<dbReference type="Gene3D" id="1.10.287.950">
    <property type="entry name" value="Methyl-accepting chemotaxis protein"/>
    <property type="match status" value="1"/>
</dbReference>
<keyword evidence="6 10" id="KW-0472">Membrane</keyword>
<dbReference type="KEGG" id="vgu:HYG85_00835"/>
<keyword evidence="3" id="KW-0145">Chemotaxis</keyword>
<reference evidence="13 14" key="1">
    <citation type="submission" date="2020-07" db="EMBL/GenBank/DDBJ databases">
        <title>Vallitalea guaymasensis genome.</title>
        <authorList>
            <person name="Postec A."/>
        </authorList>
    </citation>
    <scope>NUCLEOTIDE SEQUENCE [LARGE SCALE GENOMIC DNA]</scope>
    <source>
        <strain evidence="13 14">Ra1766G1</strain>
    </source>
</reference>
<dbReference type="InterPro" id="IPR003660">
    <property type="entry name" value="HAMP_dom"/>
</dbReference>
<evidence type="ECO:0000256" key="3">
    <source>
        <dbReference type="ARBA" id="ARBA00022500"/>
    </source>
</evidence>
<evidence type="ECO:0000256" key="6">
    <source>
        <dbReference type="ARBA" id="ARBA00023136"/>
    </source>
</evidence>
<feature type="domain" description="Methyl-accepting transducer" evidence="11">
    <location>
        <begin position="375"/>
        <end position="632"/>
    </location>
</feature>
<evidence type="ECO:0000256" key="2">
    <source>
        <dbReference type="ARBA" id="ARBA00022475"/>
    </source>
</evidence>
<dbReference type="InterPro" id="IPR029151">
    <property type="entry name" value="Sensor-like_sf"/>
</dbReference>
<keyword evidence="7 9" id="KW-0807">Transducer</keyword>
<dbReference type="CDD" id="cd06225">
    <property type="entry name" value="HAMP"/>
    <property type="match status" value="1"/>
</dbReference>
<dbReference type="RefSeq" id="WP_212691895.1">
    <property type="nucleotide sequence ID" value="NZ_CP058561.1"/>
</dbReference>
<evidence type="ECO:0000256" key="4">
    <source>
        <dbReference type="ARBA" id="ARBA00022692"/>
    </source>
</evidence>
<feature type="transmembrane region" description="Helical" evidence="10">
    <location>
        <begin position="283"/>
        <end position="302"/>
    </location>
</feature>
<organism evidence="13 14">
    <name type="scientific">Vallitalea guaymasensis</name>
    <dbReference type="NCBI Taxonomy" id="1185412"/>
    <lineage>
        <taxon>Bacteria</taxon>
        <taxon>Bacillati</taxon>
        <taxon>Bacillota</taxon>
        <taxon>Clostridia</taxon>
        <taxon>Lachnospirales</taxon>
        <taxon>Vallitaleaceae</taxon>
        <taxon>Vallitalea</taxon>
    </lineage>
</organism>
<evidence type="ECO:0000259" key="12">
    <source>
        <dbReference type="PROSITE" id="PS50885"/>
    </source>
</evidence>
<dbReference type="SUPFAM" id="SSF103190">
    <property type="entry name" value="Sensory domain-like"/>
    <property type="match status" value="1"/>
</dbReference>
<evidence type="ECO:0000256" key="8">
    <source>
        <dbReference type="ARBA" id="ARBA00029447"/>
    </source>
</evidence>
<evidence type="ECO:0000313" key="13">
    <source>
        <dbReference type="EMBL" id="QUH27540.1"/>
    </source>
</evidence>
<dbReference type="GO" id="GO:0005886">
    <property type="term" value="C:plasma membrane"/>
    <property type="evidence" value="ECO:0007669"/>
    <property type="project" value="UniProtKB-SubCell"/>
</dbReference>
<proteinExistence type="inferred from homology"/>
<dbReference type="GO" id="GO:0006935">
    <property type="term" value="P:chemotaxis"/>
    <property type="evidence" value="ECO:0007669"/>
    <property type="project" value="UniProtKB-KW"/>
</dbReference>
<evidence type="ECO:0000259" key="11">
    <source>
        <dbReference type="PROSITE" id="PS50111"/>
    </source>
</evidence>
<evidence type="ECO:0000313" key="14">
    <source>
        <dbReference type="Proteomes" id="UP000677305"/>
    </source>
</evidence>
<dbReference type="Proteomes" id="UP000677305">
    <property type="component" value="Chromosome"/>
</dbReference>
<dbReference type="PROSITE" id="PS50885">
    <property type="entry name" value="HAMP"/>
    <property type="match status" value="1"/>
</dbReference>
<accession>A0A8J8M7G3</accession>
<comment type="similarity">
    <text evidence="8">Belongs to the methyl-accepting chemotaxis (MCP) protein family.</text>
</comment>
<sequence length="661" mass="72353">MKSIKTKLILAISVIVLISCVGVSIISYTYGSKVLLNKTEDNLVVISEKSSQVISERINIEKEVLKSVASKEKIVENYVTKREKMIALNNEIRKYGYSKMLIANIDGQAYSNDNKEYDVSQREYFKKAMDGETIISDVIVIEDSLVVTYATPIWRGGGVCGVLIGVRDINTFINMISDITIGESGYAFIVNREGQLVADKSIERVVDNVNLLEESKNSSKYNEIVNKMIEGQSGSGKYSFNNANNIMGYAPILNTNWSLGVVAPVNEVLSELDKMKSTSFKTILVTLVITLIIVYILGAMIAKPLRKLAKVLNKLSRYDLSRNDENISRYFKRRDEIGIISNSLSKMQDNFIELIKKISDASKEVRDSSLSMTDITGQCANAANSVAVTVGEIAKSASDQAHNTEVGSDAIYQLGNLIEDEKNVMEELNDNSDKVGELIESGLIEIDELINKTEESGKSAKDIFGVVAETNKSTQKISKASTMIAAIAEQTNLLALNAAIEAARAGDAGKGFAVVADEIRKLAEQSTHSTKEIDNIVNELINNAQEAVVKIKEVSDIVEEQVTSVKVTENKYKDISHAINDSSRSVDKLNNLGEELQIKKASILDVIGNLSTIAEENAASTQEVAASTQEQSASLQLIATTSEKLSNLANELDETTSQFKL</sequence>
<comment type="subcellular location">
    <subcellularLocation>
        <location evidence="1">Cell membrane</location>
        <topology evidence="1">Multi-pass membrane protein</topology>
    </subcellularLocation>
</comment>
<keyword evidence="4 10" id="KW-0812">Transmembrane</keyword>
<dbReference type="CDD" id="cd12912">
    <property type="entry name" value="PDC2_MCP_like"/>
    <property type="match status" value="1"/>
</dbReference>
<dbReference type="GO" id="GO:0007165">
    <property type="term" value="P:signal transduction"/>
    <property type="evidence" value="ECO:0007669"/>
    <property type="project" value="UniProtKB-KW"/>
</dbReference>
<dbReference type="PROSITE" id="PS51257">
    <property type="entry name" value="PROKAR_LIPOPROTEIN"/>
    <property type="match status" value="1"/>
</dbReference>